<keyword evidence="3" id="KW-1185">Reference proteome</keyword>
<dbReference type="AlphaFoldDB" id="A0A7W0HKM3"/>
<dbReference type="GO" id="GO:0047570">
    <property type="term" value="F:3-oxoadipate enol-lactonase activity"/>
    <property type="evidence" value="ECO:0007669"/>
    <property type="project" value="UniProtKB-EC"/>
</dbReference>
<reference evidence="2 3" key="1">
    <citation type="submission" date="2020-07" db="EMBL/GenBank/DDBJ databases">
        <title>Genomic Encyclopedia of Type Strains, Phase IV (KMG-IV): sequencing the most valuable type-strain genomes for metagenomic binning, comparative biology and taxonomic classification.</title>
        <authorList>
            <person name="Goeker M."/>
        </authorList>
    </citation>
    <scope>NUCLEOTIDE SEQUENCE [LARGE SCALE GENOMIC DNA]</scope>
    <source>
        <strain evidence="2 3">DSM 17721</strain>
    </source>
</reference>
<gene>
    <name evidence="2" type="ORF">HNR65_001685</name>
</gene>
<dbReference type="EC" id="3.1.1.24" evidence="2"/>
<dbReference type="InterPro" id="IPR000073">
    <property type="entry name" value="AB_hydrolase_1"/>
</dbReference>
<organism evidence="2 3">
    <name type="scientific">Desulfosalsimonas propionicica</name>
    <dbReference type="NCBI Taxonomy" id="332175"/>
    <lineage>
        <taxon>Bacteria</taxon>
        <taxon>Pseudomonadati</taxon>
        <taxon>Thermodesulfobacteriota</taxon>
        <taxon>Desulfobacteria</taxon>
        <taxon>Desulfobacterales</taxon>
        <taxon>Desulfosalsimonadaceae</taxon>
        <taxon>Desulfosalsimonas</taxon>
    </lineage>
</organism>
<evidence type="ECO:0000313" key="2">
    <source>
        <dbReference type="EMBL" id="MBA2881358.1"/>
    </source>
</evidence>
<dbReference type="RefSeq" id="WP_181551028.1">
    <property type="nucleotide sequence ID" value="NZ_JACDUS010000004.1"/>
</dbReference>
<evidence type="ECO:0000313" key="3">
    <source>
        <dbReference type="Proteomes" id="UP000525298"/>
    </source>
</evidence>
<dbReference type="PANTHER" id="PTHR43433:SF5">
    <property type="entry name" value="AB HYDROLASE-1 DOMAIN-CONTAINING PROTEIN"/>
    <property type="match status" value="1"/>
</dbReference>
<dbReference type="InterPro" id="IPR029058">
    <property type="entry name" value="AB_hydrolase_fold"/>
</dbReference>
<dbReference type="Gene3D" id="3.40.50.1820">
    <property type="entry name" value="alpha/beta hydrolase"/>
    <property type="match status" value="1"/>
</dbReference>
<dbReference type="EMBL" id="JACDUS010000004">
    <property type="protein sequence ID" value="MBA2881358.1"/>
    <property type="molecule type" value="Genomic_DNA"/>
</dbReference>
<comment type="caution">
    <text evidence="2">The sequence shown here is derived from an EMBL/GenBank/DDBJ whole genome shotgun (WGS) entry which is preliminary data.</text>
</comment>
<name>A0A7W0HKM3_9BACT</name>
<dbReference type="InterPro" id="IPR026968">
    <property type="entry name" value="PcaD/CatD"/>
</dbReference>
<sequence length="262" mass="28500">MQAEANGINIHYQLTGPASAPVVMLSHCLAGTMGIWDDQIKTLEQQYQVLRYDLRGHGATSAPDNDYSMEMLASDAAALLDALEIPGAHFMGISLGGMLGQNMALLYPEKVSSLILCDTACKIPQETHQDWEERIAAARRHGMAALADGTMQRWLSPEFQKAHPDIAEKIRNMILATPVAGFAGCCRAIRNFDIKNKIGRISVPVLILVGENDPGTPVEMSQEIRDAISGAEMVTLPQAFHLSNIEAAEPFNQTITGFLAKQ</sequence>
<dbReference type="Pfam" id="PF00561">
    <property type="entry name" value="Abhydrolase_1"/>
    <property type="match status" value="1"/>
</dbReference>
<dbReference type="PANTHER" id="PTHR43433">
    <property type="entry name" value="HYDROLASE, ALPHA/BETA FOLD FAMILY PROTEIN"/>
    <property type="match status" value="1"/>
</dbReference>
<dbReference type="GO" id="GO:0042952">
    <property type="term" value="P:beta-ketoadipate pathway"/>
    <property type="evidence" value="ECO:0007669"/>
    <property type="project" value="InterPro"/>
</dbReference>
<dbReference type="Proteomes" id="UP000525298">
    <property type="component" value="Unassembled WGS sequence"/>
</dbReference>
<accession>A0A7W0HKM3</accession>
<dbReference type="PRINTS" id="PR00111">
    <property type="entry name" value="ABHYDROLASE"/>
</dbReference>
<proteinExistence type="predicted"/>
<dbReference type="SUPFAM" id="SSF53474">
    <property type="entry name" value="alpha/beta-Hydrolases"/>
    <property type="match status" value="1"/>
</dbReference>
<keyword evidence="2" id="KW-0378">Hydrolase</keyword>
<evidence type="ECO:0000259" key="1">
    <source>
        <dbReference type="Pfam" id="PF00561"/>
    </source>
</evidence>
<dbReference type="NCBIfam" id="TIGR02427">
    <property type="entry name" value="protocat_pcaD"/>
    <property type="match status" value="1"/>
</dbReference>
<dbReference type="InterPro" id="IPR050471">
    <property type="entry name" value="AB_hydrolase"/>
</dbReference>
<protein>
    <submittedName>
        <fullName evidence="2">3-oxoadipate enol-lactonase</fullName>
        <ecNumber evidence="2">3.1.1.24</ecNumber>
    </submittedName>
</protein>
<feature type="domain" description="AB hydrolase-1" evidence="1">
    <location>
        <begin position="21"/>
        <end position="247"/>
    </location>
</feature>